<gene>
    <name evidence="1" type="ORF">JY651_02105</name>
</gene>
<dbReference type="EMBL" id="CP071090">
    <property type="protein sequence ID" value="QSQ23800.1"/>
    <property type="molecule type" value="Genomic_DNA"/>
</dbReference>
<dbReference type="NCBIfam" id="TIGR02265">
    <property type="entry name" value="Mxa_TIGR02265"/>
    <property type="match status" value="1"/>
</dbReference>
<dbReference type="Proteomes" id="UP000662747">
    <property type="component" value="Chromosome"/>
</dbReference>
<dbReference type="RefSeq" id="WP_206725371.1">
    <property type="nucleotide sequence ID" value="NZ_CP071090.1"/>
</dbReference>
<dbReference type="InterPro" id="IPR011751">
    <property type="entry name" value="Mxa_paralog_2265"/>
</dbReference>
<accession>A0ABX7P1J0</accession>
<reference evidence="1 2" key="1">
    <citation type="submission" date="2021-02" db="EMBL/GenBank/DDBJ databases">
        <title>De Novo genome assembly of isolated myxobacteria.</title>
        <authorList>
            <person name="Stevens D.C."/>
        </authorList>
    </citation>
    <scope>NUCLEOTIDE SEQUENCE [LARGE SCALE GENOMIC DNA]</scope>
    <source>
        <strain evidence="2">SCPEA02</strain>
    </source>
</reference>
<sequence>MPSDKSELAQRIALTRPEHTVRGFIFNSILTLVAQQAGSEAVARLQELVKMKRPIDFFSYPAADFLRLLYAAVDVLEPFHASADDAFRACGAATVSGFFESHVGNTLTRLVGRGDPKRAFSSTSTVYQTLVSYGSHDCELMDGRRLKIVFRGDMQPMRFHEGSLRAALVAVGGGERSAVEGTACALDHSEFLLQW</sequence>
<evidence type="ECO:0000313" key="1">
    <source>
        <dbReference type="EMBL" id="QSQ23800.1"/>
    </source>
</evidence>
<protein>
    <submittedName>
        <fullName evidence="1">DUF2378 family protein</fullName>
    </submittedName>
</protein>
<keyword evidence="2" id="KW-1185">Reference proteome</keyword>
<proteinExistence type="predicted"/>
<evidence type="ECO:0000313" key="2">
    <source>
        <dbReference type="Proteomes" id="UP000662747"/>
    </source>
</evidence>
<name>A0ABX7P1J0_9BACT</name>
<organism evidence="1 2">
    <name type="scientific">Pyxidicoccus parkwayensis</name>
    <dbReference type="NCBI Taxonomy" id="2813578"/>
    <lineage>
        <taxon>Bacteria</taxon>
        <taxon>Pseudomonadati</taxon>
        <taxon>Myxococcota</taxon>
        <taxon>Myxococcia</taxon>
        <taxon>Myxococcales</taxon>
        <taxon>Cystobacterineae</taxon>
        <taxon>Myxococcaceae</taxon>
        <taxon>Pyxidicoccus</taxon>
    </lineage>
</organism>
<dbReference type="Pfam" id="PF09536">
    <property type="entry name" value="DUF2378"/>
    <property type="match status" value="1"/>
</dbReference>